<dbReference type="EMBL" id="OX395130">
    <property type="protein sequence ID" value="CAI5776055.1"/>
    <property type="molecule type" value="Genomic_DNA"/>
</dbReference>
<evidence type="ECO:0000313" key="1">
    <source>
        <dbReference type="EMBL" id="CAI5776055.1"/>
    </source>
</evidence>
<protein>
    <submittedName>
        <fullName evidence="1">Uncharacterized protein</fullName>
    </submittedName>
</protein>
<reference evidence="1" key="1">
    <citation type="submission" date="2022-12" db="EMBL/GenBank/DDBJ databases">
        <authorList>
            <person name="Alioto T."/>
            <person name="Alioto T."/>
            <person name="Gomez Garrido J."/>
        </authorList>
    </citation>
    <scope>NUCLEOTIDE SEQUENCE</scope>
</reference>
<organism evidence="1 2">
    <name type="scientific">Podarcis lilfordi</name>
    <name type="common">Lilford's wall lizard</name>
    <dbReference type="NCBI Taxonomy" id="74358"/>
    <lineage>
        <taxon>Eukaryota</taxon>
        <taxon>Metazoa</taxon>
        <taxon>Chordata</taxon>
        <taxon>Craniata</taxon>
        <taxon>Vertebrata</taxon>
        <taxon>Euteleostomi</taxon>
        <taxon>Lepidosauria</taxon>
        <taxon>Squamata</taxon>
        <taxon>Bifurcata</taxon>
        <taxon>Unidentata</taxon>
        <taxon>Episquamata</taxon>
        <taxon>Laterata</taxon>
        <taxon>Lacertibaenia</taxon>
        <taxon>Lacertidae</taxon>
        <taxon>Podarcis</taxon>
    </lineage>
</organism>
<dbReference type="Proteomes" id="UP001178461">
    <property type="component" value="Chromosome 5"/>
</dbReference>
<gene>
    <name evidence="1" type="ORF">PODLI_1B031053</name>
</gene>
<sequence>MVTTRSGCKTSGFSLKAVRPTFKRATLKKAQTKITHFYMNRAKCGTNEETTEMNENKNKKGREILLSPTNLSYSYSEGPVMQRKECTKSSDKSLNILEATQNILDTADEASPKLKAKSQVPLEPSLDQKMEELMLKQISELASGNIKPSKDSYSHSHETNEEGLSIIKWLVLLTEDIESIKSYLDICTKTLTIMANSCKTLWRKPGMPAELESNHGLASTLCRSGLSRKGKKACRAKACKRRFIVVKNVKKSKNIKNLKTVYYKKMVFKKLFNLLESTTASGTRGNPVKSLAKKSVKQDLPPNVCADKAPDCLKPSALAPPPSSKQDLLPQDPWSYVLTIDNSKSNKESIPTNKNWKLVLLQNKLVFFKLS</sequence>
<evidence type="ECO:0000313" key="2">
    <source>
        <dbReference type="Proteomes" id="UP001178461"/>
    </source>
</evidence>
<name>A0AA35KDD5_9SAUR</name>
<proteinExistence type="predicted"/>
<keyword evidence="2" id="KW-1185">Reference proteome</keyword>
<dbReference type="AlphaFoldDB" id="A0AA35KDD5"/>
<accession>A0AA35KDD5</accession>